<dbReference type="GO" id="GO:0016989">
    <property type="term" value="F:sigma factor antagonist activity"/>
    <property type="evidence" value="ECO:0007669"/>
    <property type="project" value="TreeGrafter"/>
</dbReference>
<proteinExistence type="predicted"/>
<gene>
    <name evidence="2" type="ORF">G3436_13485</name>
</gene>
<evidence type="ECO:0000313" key="3">
    <source>
        <dbReference type="Proteomes" id="UP000482634"/>
    </source>
</evidence>
<dbReference type="InterPro" id="IPR012373">
    <property type="entry name" value="Ferrdict_sens_TM"/>
</dbReference>
<feature type="domain" description="FecR N-terminal" evidence="1">
    <location>
        <begin position="14"/>
        <end position="56"/>
    </location>
</feature>
<comment type="caution">
    <text evidence="2">The sequence shown here is derived from an EMBL/GenBank/DDBJ whole genome shotgun (WGS) entry which is preliminary data.</text>
</comment>
<reference evidence="2 3" key="1">
    <citation type="submission" date="2020-02" db="EMBL/GenBank/DDBJ databases">
        <title>Broccoli isolated Pseudomonas sp.</title>
        <authorList>
            <person name="Fujikawa T."/>
            <person name="Sawada H."/>
        </authorList>
    </citation>
    <scope>NUCLEOTIDE SEQUENCE [LARGE SCALE GENOMIC DNA]</scope>
    <source>
        <strain evidence="2 3">MAFF212427</strain>
    </source>
</reference>
<dbReference type="Proteomes" id="UP000482634">
    <property type="component" value="Unassembled WGS sequence"/>
</dbReference>
<accession>A0A6B3NSK4</accession>
<dbReference type="Pfam" id="PF16220">
    <property type="entry name" value="DUF4880"/>
    <property type="match status" value="1"/>
</dbReference>
<evidence type="ECO:0000259" key="1">
    <source>
        <dbReference type="Pfam" id="PF16220"/>
    </source>
</evidence>
<dbReference type="Gene3D" id="2.60.120.1440">
    <property type="match status" value="1"/>
</dbReference>
<dbReference type="PANTHER" id="PTHR30273:SF2">
    <property type="entry name" value="PROTEIN FECR"/>
    <property type="match status" value="1"/>
</dbReference>
<keyword evidence="3" id="KW-1185">Reference proteome</keyword>
<sequence length="307" mass="33768">MKVKAERLPEPIVRAAIAWQMRLRANAASAEVQCQFQEWLGRDARHLLAWQRLQQMGGLFRASPLPDAAQTIPLLRRADVDLGRRRALKVLGLGAAGATLLAVNAPPAWHADFSTAIGERRQFTLADGAQVLLNTGSALDVQGRELVLRAGEVLVEGVLWQARCRFAGCEGQQARVLLREQDGYSEIRVVRGQVQVRAAGQQRLLQAGEGLGVSAQGMTPLAPGPLDPFAWARGLMVVNDIRLAAFLAEAGRYRKGWLGCDSAVAELRLSGVFRLDEPMQMLRNISHLLPVKIVERTRWWVRIVAVA</sequence>
<name>A0A6B3NSK4_9PSED</name>
<evidence type="ECO:0000313" key="2">
    <source>
        <dbReference type="EMBL" id="NER64703.1"/>
    </source>
</evidence>
<dbReference type="AlphaFoldDB" id="A0A6B3NSK4"/>
<dbReference type="RefSeq" id="WP_163945703.1">
    <property type="nucleotide sequence ID" value="NZ_JAAHBU010000170.1"/>
</dbReference>
<organism evidence="2 3">
    <name type="scientific">Pseudomonas brassicae</name>
    <dbReference type="NCBI Taxonomy" id="2708063"/>
    <lineage>
        <taxon>Bacteria</taxon>
        <taxon>Pseudomonadati</taxon>
        <taxon>Pseudomonadota</taxon>
        <taxon>Gammaproteobacteria</taxon>
        <taxon>Pseudomonadales</taxon>
        <taxon>Pseudomonadaceae</taxon>
        <taxon>Pseudomonas</taxon>
    </lineage>
</organism>
<dbReference type="PANTHER" id="PTHR30273">
    <property type="entry name" value="PERIPLASMIC SIGNAL SENSOR AND SIGMA FACTOR ACTIVATOR FECR-RELATED"/>
    <property type="match status" value="1"/>
</dbReference>
<dbReference type="InterPro" id="IPR032623">
    <property type="entry name" value="FecR_N"/>
</dbReference>
<dbReference type="PIRSF" id="PIRSF018266">
    <property type="entry name" value="FecR"/>
    <property type="match status" value="1"/>
</dbReference>
<dbReference type="EMBL" id="JAAHBU010000170">
    <property type="protein sequence ID" value="NER64703.1"/>
    <property type="molecule type" value="Genomic_DNA"/>
</dbReference>
<protein>
    <submittedName>
        <fullName evidence="2">DUF4880 domain-containing protein</fullName>
    </submittedName>
</protein>